<feature type="domain" description="HTH lacI-type" evidence="4">
    <location>
        <begin position="5"/>
        <end position="59"/>
    </location>
</feature>
<dbReference type="PROSITE" id="PS00356">
    <property type="entry name" value="HTH_LACI_1"/>
    <property type="match status" value="1"/>
</dbReference>
<dbReference type="Pfam" id="PF13377">
    <property type="entry name" value="Peripla_BP_3"/>
    <property type="match status" value="1"/>
</dbReference>
<dbReference type="SUPFAM" id="SSF53822">
    <property type="entry name" value="Periplasmic binding protein-like I"/>
    <property type="match status" value="1"/>
</dbReference>
<evidence type="ECO:0000313" key="6">
    <source>
        <dbReference type="Proteomes" id="UP000183028"/>
    </source>
</evidence>
<dbReference type="Proteomes" id="UP000183028">
    <property type="component" value="Unassembled WGS sequence"/>
</dbReference>
<dbReference type="AlphaFoldDB" id="A0A1H6T1D9"/>
<dbReference type="RefSeq" id="WP_074731880.1">
    <property type="nucleotide sequence ID" value="NZ_CACWHD010000010.1"/>
</dbReference>
<dbReference type="PROSITE" id="PS50932">
    <property type="entry name" value="HTH_LACI_2"/>
    <property type="match status" value="1"/>
</dbReference>
<sequence>MKKKTTIYDVAEEADVSLATVSRVINGSNVVKKATRDRVLEAIKRLDFKPNQVARGLATSKSTTIAVVFPQSIFARVKDMIGGIGDTGRTLDYSLTMYTTDELGDSNPLEDVIERVVKSRADGVILFNSQDIEKGLELTKQYNLPTAVIGQKTSDDNVCSVYVDAKAIGYDLAKNYLDKGIDDILFVKARQNLIDLNSLHEGIKEAFVEAGKTFEDDRVITTSNEFEQAHNDFANYLDSHQTPRVVIAGYDKEAVAFVQACDDKGVHIPDDLEIIGMVDSTYAIISRPKLTSVHLPIYDMGAVAVRMITKMLNEEEIDERAVCMKHTVVKRDSTKLL</sequence>
<dbReference type="PANTHER" id="PTHR30146">
    <property type="entry name" value="LACI-RELATED TRANSCRIPTIONAL REPRESSOR"/>
    <property type="match status" value="1"/>
</dbReference>
<accession>A0A1H6T1D9</accession>
<dbReference type="GO" id="GO:0000976">
    <property type="term" value="F:transcription cis-regulatory region binding"/>
    <property type="evidence" value="ECO:0007669"/>
    <property type="project" value="TreeGrafter"/>
</dbReference>
<keyword evidence="3" id="KW-0804">Transcription</keyword>
<evidence type="ECO:0000256" key="3">
    <source>
        <dbReference type="ARBA" id="ARBA00023163"/>
    </source>
</evidence>
<dbReference type="SUPFAM" id="SSF47413">
    <property type="entry name" value="lambda repressor-like DNA-binding domains"/>
    <property type="match status" value="1"/>
</dbReference>
<dbReference type="CDD" id="cd01392">
    <property type="entry name" value="HTH_LacI"/>
    <property type="match status" value="1"/>
</dbReference>
<dbReference type="InterPro" id="IPR010982">
    <property type="entry name" value="Lambda_DNA-bd_dom_sf"/>
</dbReference>
<dbReference type="Gene3D" id="1.10.260.40">
    <property type="entry name" value="lambda repressor-like DNA-binding domains"/>
    <property type="match status" value="1"/>
</dbReference>
<dbReference type="PRINTS" id="PR00036">
    <property type="entry name" value="HTHLACI"/>
</dbReference>
<dbReference type="GO" id="GO:0003700">
    <property type="term" value="F:DNA-binding transcription factor activity"/>
    <property type="evidence" value="ECO:0007669"/>
    <property type="project" value="TreeGrafter"/>
</dbReference>
<name>A0A1H6T1D9_9FIRM</name>
<reference evidence="6" key="1">
    <citation type="submission" date="2016-10" db="EMBL/GenBank/DDBJ databases">
        <authorList>
            <person name="Varghese N."/>
            <person name="Submissions S."/>
        </authorList>
    </citation>
    <scope>NUCLEOTIDE SEQUENCE [LARGE SCALE GENOMIC DNA]</scope>
    <source>
        <strain evidence="6">DSM 20406</strain>
    </source>
</reference>
<evidence type="ECO:0000256" key="1">
    <source>
        <dbReference type="ARBA" id="ARBA00023015"/>
    </source>
</evidence>
<keyword evidence="2" id="KW-0238">DNA-binding</keyword>
<dbReference type="PANTHER" id="PTHR30146:SF150">
    <property type="entry name" value="ARABINOSE METABOLISM TRANSCRIPTIONAL REPRESSOR"/>
    <property type="match status" value="1"/>
</dbReference>
<keyword evidence="6" id="KW-1185">Reference proteome</keyword>
<dbReference type="InterPro" id="IPR000843">
    <property type="entry name" value="HTH_LacI"/>
</dbReference>
<evidence type="ECO:0000259" key="4">
    <source>
        <dbReference type="PROSITE" id="PS50932"/>
    </source>
</evidence>
<protein>
    <submittedName>
        <fullName evidence="5">Transcriptional regulator, LacI family</fullName>
    </submittedName>
</protein>
<gene>
    <name evidence="5" type="ORF">SAMN04487834_10196</name>
</gene>
<proteinExistence type="predicted"/>
<dbReference type="InterPro" id="IPR028082">
    <property type="entry name" value="Peripla_BP_I"/>
</dbReference>
<dbReference type="Gene3D" id="3.40.50.2300">
    <property type="match status" value="2"/>
</dbReference>
<dbReference type="Pfam" id="PF00356">
    <property type="entry name" value="LacI"/>
    <property type="match status" value="1"/>
</dbReference>
<organism evidence="5 6">
    <name type="scientific">Sharpea azabuensis</name>
    <dbReference type="NCBI Taxonomy" id="322505"/>
    <lineage>
        <taxon>Bacteria</taxon>
        <taxon>Bacillati</taxon>
        <taxon>Bacillota</taxon>
        <taxon>Erysipelotrichia</taxon>
        <taxon>Erysipelotrichales</taxon>
        <taxon>Coprobacillaceae</taxon>
        <taxon>Sharpea</taxon>
    </lineage>
</organism>
<dbReference type="SMART" id="SM00354">
    <property type="entry name" value="HTH_LACI"/>
    <property type="match status" value="1"/>
</dbReference>
<dbReference type="OrthoDB" id="9784962at2"/>
<dbReference type="STRING" id="322505.SAMN04487836_10854"/>
<evidence type="ECO:0000256" key="2">
    <source>
        <dbReference type="ARBA" id="ARBA00023125"/>
    </source>
</evidence>
<dbReference type="eggNOG" id="COG1609">
    <property type="taxonomic scope" value="Bacteria"/>
</dbReference>
<dbReference type="EMBL" id="FNYK01000019">
    <property type="protein sequence ID" value="SEI71934.1"/>
    <property type="molecule type" value="Genomic_DNA"/>
</dbReference>
<keyword evidence="1" id="KW-0805">Transcription regulation</keyword>
<dbReference type="InterPro" id="IPR046335">
    <property type="entry name" value="LacI/GalR-like_sensor"/>
</dbReference>
<evidence type="ECO:0000313" key="5">
    <source>
        <dbReference type="EMBL" id="SEI71934.1"/>
    </source>
</evidence>